<dbReference type="STRING" id="1220926.S2K9C8"/>
<sequence length="654" mass="74285">MRFSTSDPPEFKSKHWDFSGASINPYRCFYYLSLLERFVETTHDMPESVLKLYLVRAEYRYYRWISSNSYRNSTPPLDVAFFLQTHMLRPIQFEQDIARRMLRDLPVQYDSFQSPISLQDIVVPLKEIHEYRESAPFTLLRKWKEIMGEKEPYYLTKEKLIESSSTSCAEISCIICFIKMDVSWDDFVEWRLDHTVALACHRCSGMFTIKHVGKANLLHDIGNRDYRSNQARKFPLPSYALKKMKQLPFNLGLTQVESFMPSDMCTKDQQKEFVDFVESTYLCHPYKGSFDLIYAVARQYKFAYKITKLVPWKLPDDIINAIDEYQEFLSLIQANRDLVAVPTMKADLIWHLHMLHPSVYHKETILAVGHVLNHNDDIPENELKQHAKDTQKRWKILRQEEAKKTFLSMLSSKKREEEAKLREKSKDIKDLIKFKNSDTIMQEKFGHLITSACGNTEHLDRWERAEIIIAPKEKEAFQQMRNFESYSKVFRSTGKSPRIPPEELAKIPYDNANVNVSLLAAFDSMQPNTTQEPFNWEKVSLAWANIFGRTADAEDVAHFHTVEQGGIGASCGVISLYYQKPHKPLQFKKRFPNANGSRSGGGGGGGSDFGSYGYSADGGFGDSGGGGYGGDGGAGSSSGGGDGGGGDGGGGGGM</sequence>
<gene>
    <name evidence="2" type="ORF">HMPREF1544_01102</name>
</gene>
<accession>S2K9C8</accession>
<dbReference type="VEuPathDB" id="FungiDB:HMPREF1544_01102"/>
<dbReference type="InterPro" id="IPR009836">
    <property type="entry name" value="GRDP-like"/>
</dbReference>
<organism evidence="2 3">
    <name type="scientific">Mucor circinelloides f. circinelloides (strain 1006PhL)</name>
    <name type="common">Mucormycosis agent</name>
    <name type="synonym">Calyptromyces circinelloides</name>
    <dbReference type="NCBI Taxonomy" id="1220926"/>
    <lineage>
        <taxon>Eukaryota</taxon>
        <taxon>Fungi</taxon>
        <taxon>Fungi incertae sedis</taxon>
        <taxon>Mucoromycota</taxon>
        <taxon>Mucoromycotina</taxon>
        <taxon>Mucoromycetes</taxon>
        <taxon>Mucorales</taxon>
        <taxon>Mucorineae</taxon>
        <taxon>Mucoraceae</taxon>
        <taxon>Mucor</taxon>
    </lineage>
</organism>
<reference evidence="3" key="1">
    <citation type="submission" date="2013-05" db="EMBL/GenBank/DDBJ databases">
        <title>The Genome sequence of Mucor circinelloides f. circinelloides 1006PhL.</title>
        <authorList>
            <consortium name="The Broad Institute Genomics Platform"/>
            <person name="Cuomo C."/>
            <person name="Earl A."/>
            <person name="Findley K."/>
            <person name="Lee S.C."/>
            <person name="Walker B."/>
            <person name="Young S."/>
            <person name="Zeng Q."/>
            <person name="Gargeya S."/>
            <person name="Fitzgerald M."/>
            <person name="Haas B."/>
            <person name="Abouelleil A."/>
            <person name="Allen A.W."/>
            <person name="Alvarado L."/>
            <person name="Arachchi H.M."/>
            <person name="Berlin A.M."/>
            <person name="Chapman S.B."/>
            <person name="Gainer-Dewar J."/>
            <person name="Goldberg J."/>
            <person name="Griggs A."/>
            <person name="Gujja S."/>
            <person name="Hansen M."/>
            <person name="Howarth C."/>
            <person name="Imamovic A."/>
            <person name="Ireland A."/>
            <person name="Larimer J."/>
            <person name="McCowan C."/>
            <person name="Murphy C."/>
            <person name="Pearson M."/>
            <person name="Poon T.W."/>
            <person name="Priest M."/>
            <person name="Roberts A."/>
            <person name="Saif S."/>
            <person name="Shea T."/>
            <person name="Sisk P."/>
            <person name="Sykes S."/>
            <person name="Wortman J."/>
            <person name="Nusbaum C."/>
            <person name="Birren B."/>
        </authorList>
    </citation>
    <scope>NUCLEOTIDE SEQUENCE [LARGE SCALE GENOMIC DNA]</scope>
    <source>
        <strain evidence="3">1006PhL</strain>
    </source>
</reference>
<dbReference type="Pfam" id="PF07173">
    <property type="entry name" value="GRDP-like"/>
    <property type="match status" value="1"/>
</dbReference>
<dbReference type="PANTHER" id="PTHR34365:SF7">
    <property type="entry name" value="GLYCINE-RICH DOMAIN-CONTAINING PROTEIN 1"/>
    <property type="match status" value="1"/>
</dbReference>
<dbReference type="Proteomes" id="UP000014254">
    <property type="component" value="Unassembled WGS sequence"/>
</dbReference>
<dbReference type="eggNOG" id="ENOG502RYJ5">
    <property type="taxonomic scope" value="Eukaryota"/>
</dbReference>
<evidence type="ECO:0000313" key="3">
    <source>
        <dbReference type="Proteomes" id="UP000014254"/>
    </source>
</evidence>
<dbReference type="InParanoid" id="S2K9C8"/>
<protein>
    <submittedName>
        <fullName evidence="2">Uncharacterized protein</fullName>
    </submittedName>
</protein>
<proteinExistence type="predicted"/>
<dbReference type="EMBL" id="KE123903">
    <property type="protein sequence ID" value="EPB92038.1"/>
    <property type="molecule type" value="Genomic_DNA"/>
</dbReference>
<evidence type="ECO:0000256" key="1">
    <source>
        <dbReference type="SAM" id="MobiDB-lite"/>
    </source>
</evidence>
<name>S2K9C8_MUCC1</name>
<dbReference type="AlphaFoldDB" id="S2K9C8"/>
<keyword evidence="3" id="KW-1185">Reference proteome</keyword>
<dbReference type="OrthoDB" id="2243324at2759"/>
<dbReference type="PANTHER" id="PTHR34365">
    <property type="entry name" value="ENOLASE (DUF1399)"/>
    <property type="match status" value="1"/>
</dbReference>
<feature type="region of interest" description="Disordered" evidence="1">
    <location>
        <begin position="624"/>
        <end position="654"/>
    </location>
</feature>
<evidence type="ECO:0000313" key="2">
    <source>
        <dbReference type="EMBL" id="EPB92038.1"/>
    </source>
</evidence>